<dbReference type="AlphaFoldDB" id="A0A0V0R1W4"/>
<dbReference type="InParanoid" id="A0A0V0R1W4"/>
<dbReference type="GO" id="GO:0020037">
    <property type="term" value="F:heme binding"/>
    <property type="evidence" value="ECO:0007669"/>
    <property type="project" value="InterPro"/>
</dbReference>
<evidence type="ECO:0000313" key="2">
    <source>
        <dbReference type="EMBL" id="KRX08494.1"/>
    </source>
</evidence>
<proteinExistence type="predicted"/>
<dbReference type="Proteomes" id="UP000054937">
    <property type="component" value="Unassembled WGS sequence"/>
</dbReference>
<sequence length="221" mass="25668">MSLNINLEENLIMAQNTKNFEQGPGSQNGLSAPKHHLNDRDDIFTRTEKISENQPLDKKSSNESLDSLKSQEKNYSAHSQTSKSNQEIKFEPSPTAEQDFLEKDEVQKKQNDTLFYQIGGLSIIERVVNIMYEDKVKEFQLTNISSCSQKRIQLLKKQQISFLTDLLDGPQKKKHMSEGKYEHQDKLRRNKQNALVFQAQQPVFQIPYKILDLQKQLKLRD</sequence>
<dbReference type="EMBL" id="LDAU01000063">
    <property type="protein sequence ID" value="KRX08494.1"/>
    <property type="molecule type" value="Genomic_DNA"/>
</dbReference>
<keyword evidence="3" id="KW-1185">Reference proteome</keyword>
<dbReference type="Gene3D" id="1.10.490.10">
    <property type="entry name" value="Globins"/>
    <property type="match status" value="1"/>
</dbReference>
<reference evidence="2 3" key="1">
    <citation type="journal article" date="2015" name="Sci. Rep.">
        <title>Genome of the facultative scuticociliatosis pathogen Pseudocohnilembus persalinus provides insight into its virulence through horizontal gene transfer.</title>
        <authorList>
            <person name="Xiong J."/>
            <person name="Wang G."/>
            <person name="Cheng J."/>
            <person name="Tian M."/>
            <person name="Pan X."/>
            <person name="Warren A."/>
            <person name="Jiang C."/>
            <person name="Yuan D."/>
            <person name="Miao W."/>
        </authorList>
    </citation>
    <scope>NUCLEOTIDE SEQUENCE [LARGE SCALE GENOMIC DNA]</scope>
    <source>
        <strain evidence="2">36N120E</strain>
    </source>
</reference>
<name>A0A0V0R1W4_PSEPJ</name>
<protein>
    <submittedName>
        <fullName evidence="2">Uncharacterized protein</fullName>
    </submittedName>
</protein>
<comment type="caution">
    <text evidence="2">The sequence shown here is derived from an EMBL/GenBank/DDBJ whole genome shotgun (WGS) entry which is preliminary data.</text>
</comment>
<feature type="compositionally biased region" description="Polar residues" evidence="1">
    <location>
        <begin position="19"/>
        <end position="30"/>
    </location>
</feature>
<dbReference type="GO" id="GO:0019825">
    <property type="term" value="F:oxygen binding"/>
    <property type="evidence" value="ECO:0007669"/>
    <property type="project" value="InterPro"/>
</dbReference>
<feature type="compositionally biased region" description="Basic and acidic residues" evidence="1">
    <location>
        <begin position="36"/>
        <end position="61"/>
    </location>
</feature>
<evidence type="ECO:0000313" key="3">
    <source>
        <dbReference type="Proteomes" id="UP000054937"/>
    </source>
</evidence>
<organism evidence="2 3">
    <name type="scientific">Pseudocohnilembus persalinus</name>
    <name type="common">Ciliate</name>
    <dbReference type="NCBI Taxonomy" id="266149"/>
    <lineage>
        <taxon>Eukaryota</taxon>
        <taxon>Sar</taxon>
        <taxon>Alveolata</taxon>
        <taxon>Ciliophora</taxon>
        <taxon>Intramacronucleata</taxon>
        <taxon>Oligohymenophorea</taxon>
        <taxon>Scuticociliatia</taxon>
        <taxon>Philasterida</taxon>
        <taxon>Pseudocohnilembidae</taxon>
        <taxon>Pseudocohnilembus</taxon>
    </lineage>
</organism>
<feature type="region of interest" description="Disordered" evidence="1">
    <location>
        <begin position="19"/>
        <end position="97"/>
    </location>
</feature>
<dbReference type="InterPro" id="IPR012292">
    <property type="entry name" value="Globin/Proto"/>
</dbReference>
<feature type="compositionally biased region" description="Polar residues" evidence="1">
    <location>
        <begin position="62"/>
        <end position="87"/>
    </location>
</feature>
<accession>A0A0V0R1W4</accession>
<evidence type="ECO:0000256" key="1">
    <source>
        <dbReference type="SAM" id="MobiDB-lite"/>
    </source>
</evidence>
<gene>
    <name evidence="2" type="ORF">PPERSA_12975</name>
</gene>